<keyword evidence="3" id="KW-1185">Reference proteome</keyword>
<dbReference type="AlphaFoldDB" id="A0A6A6JRR8"/>
<sequence>MSFGNANGYGWLLGDAELLDSNNPDNLFLPLGSMSPLPSTDEQHDFSSTQAQRSESSTREVGYQDLRSPQPRTLGHTSSTCRFPPLTFRAPSRTDAALDQGGNTHRPTQQTHLTGPPKRRPFQCPIFQMEMLLGQPRRCTGGRGDNMAAIRRHIERSHNTFVKLCSTCNENILDEAKFYEKHGQKGELCTGPPRSQAKGAAAEAQWTELCGALFPEAKEFPSPYAAPVPSPKPHQSPSRGQTGAHPRQSVTESLGNIHSEQAPHGSQLSVDRTSIQYPKLIYQAPDAQYIPDYHSISNNRSAVLGPSCNKSWPYADVPNTQRYLGPPRYTGKEFEDGLGNESSRLIFPVRQPSPAE</sequence>
<feature type="compositionally biased region" description="Polar residues" evidence="1">
    <location>
        <begin position="36"/>
        <end position="55"/>
    </location>
</feature>
<dbReference type="OrthoDB" id="3800899at2759"/>
<evidence type="ECO:0000313" key="3">
    <source>
        <dbReference type="Proteomes" id="UP000800097"/>
    </source>
</evidence>
<feature type="region of interest" description="Disordered" evidence="1">
    <location>
        <begin position="221"/>
        <end position="250"/>
    </location>
</feature>
<gene>
    <name evidence="2" type="ORF">EI97DRAFT_223978</name>
</gene>
<organism evidence="2 3">
    <name type="scientific">Westerdykella ornata</name>
    <dbReference type="NCBI Taxonomy" id="318751"/>
    <lineage>
        <taxon>Eukaryota</taxon>
        <taxon>Fungi</taxon>
        <taxon>Dikarya</taxon>
        <taxon>Ascomycota</taxon>
        <taxon>Pezizomycotina</taxon>
        <taxon>Dothideomycetes</taxon>
        <taxon>Pleosporomycetidae</taxon>
        <taxon>Pleosporales</taxon>
        <taxon>Sporormiaceae</taxon>
        <taxon>Westerdykella</taxon>
    </lineage>
</organism>
<evidence type="ECO:0000256" key="1">
    <source>
        <dbReference type="SAM" id="MobiDB-lite"/>
    </source>
</evidence>
<feature type="region of interest" description="Disordered" evidence="1">
    <location>
        <begin position="335"/>
        <end position="356"/>
    </location>
</feature>
<dbReference type="GeneID" id="54547062"/>
<evidence type="ECO:0000313" key="2">
    <source>
        <dbReference type="EMBL" id="KAF2278945.1"/>
    </source>
</evidence>
<protein>
    <submittedName>
        <fullName evidence="2">Uncharacterized protein</fullName>
    </submittedName>
</protein>
<proteinExistence type="predicted"/>
<accession>A0A6A6JRR8</accession>
<reference evidence="2" key="1">
    <citation type="journal article" date="2020" name="Stud. Mycol.">
        <title>101 Dothideomycetes genomes: a test case for predicting lifestyles and emergence of pathogens.</title>
        <authorList>
            <person name="Haridas S."/>
            <person name="Albert R."/>
            <person name="Binder M."/>
            <person name="Bloem J."/>
            <person name="Labutti K."/>
            <person name="Salamov A."/>
            <person name="Andreopoulos B."/>
            <person name="Baker S."/>
            <person name="Barry K."/>
            <person name="Bills G."/>
            <person name="Bluhm B."/>
            <person name="Cannon C."/>
            <person name="Castanera R."/>
            <person name="Culley D."/>
            <person name="Daum C."/>
            <person name="Ezra D."/>
            <person name="Gonzalez J."/>
            <person name="Henrissat B."/>
            <person name="Kuo A."/>
            <person name="Liang C."/>
            <person name="Lipzen A."/>
            <person name="Lutzoni F."/>
            <person name="Magnuson J."/>
            <person name="Mondo S."/>
            <person name="Nolan M."/>
            <person name="Ohm R."/>
            <person name="Pangilinan J."/>
            <person name="Park H.-J."/>
            <person name="Ramirez L."/>
            <person name="Alfaro M."/>
            <person name="Sun H."/>
            <person name="Tritt A."/>
            <person name="Yoshinaga Y."/>
            <person name="Zwiers L.-H."/>
            <person name="Turgeon B."/>
            <person name="Goodwin S."/>
            <person name="Spatafora J."/>
            <person name="Crous P."/>
            <person name="Grigoriev I."/>
        </authorList>
    </citation>
    <scope>NUCLEOTIDE SEQUENCE</scope>
    <source>
        <strain evidence="2">CBS 379.55</strain>
    </source>
</reference>
<feature type="compositionally biased region" description="Pro residues" evidence="1">
    <location>
        <begin position="224"/>
        <end position="234"/>
    </location>
</feature>
<feature type="region of interest" description="Disordered" evidence="1">
    <location>
        <begin position="30"/>
        <end position="118"/>
    </location>
</feature>
<dbReference type="RefSeq" id="XP_033656484.1">
    <property type="nucleotide sequence ID" value="XM_033793887.1"/>
</dbReference>
<name>A0A6A6JRR8_WESOR</name>
<feature type="compositionally biased region" description="Polar residues" evidence="1">
    <location>
        <begin position="101"/>
        <end position="113"/>
    </location>
</feature>
<dbReference type="Proteomes" id="UP000800097">
    <property type="component" value="Unassembled WGS sequence"/>
</dbReference>
<dbReference type="EMBL" id="ML986487">
    <property type="protein sequence ID" value="KAF2278945.1"/>
    <property type="molecule type" value="Genomic_DNA"/>
</dbReference>